<reference evidence="6" key="1">
    <citation type="journal article" date="2014" name="BMC Genomics">
        <title>The mitochondrial and chloroplast genomes of the haptophyte Chrysochromulina tobin contain unique repeat structures and gene profiles.</title>
        <authorList>
            <person name="Hovde B.T."/>
            <person name="Starkenburg S.R."/>
            <person name="Hunsperger H.M."/>
            <person name="Mercer L.D."/>
            <person name="Deodato C.R."/>
            <person name="Jha R.K."/>
            <person name="Chertkov O."/>
            <person name="Monnat R.J.Jr."/>
            <person name="Cattolico R.A."/>
        </authorList>
    </citation>
    <scope>NUCLEOTIDE SEQUENCE</scope>
    <source>
        <strain evidence="6">CCMP291</strain>
    </source>
</reference>
<dbReference type="HAMAP" id="MF_01302_B">
    <property type="entry name" value="Ribosomal_uS8_B"/>
    <property type="match status" value="1"/>
</dbReference>
<comment type="subcellular location">
    <subcellularLocation>
        <location evidence="4">Plastid</location>
        <location evidence="4">Chloroplast</location>
    </subcellularLocation>
</comment>
<dbReference type="EMBL" id="KJ201907">
    <property type="protein sequence ID" value="AHY04334.1"/>
    <property type="molecule type" value="Genomic_DNA"/>
</dbReference>
<dbReference type="GO" id="GO:0019843">
    <property type="term" value="F:rRNA binding"/>
    <property type="evidence" value="ECO:0007669"/>
    <property type="project" value="UniProtKB-UniRule"/>
</dbReference>
<keyword evidence="2 4" id="KW-0689">Ribosomal protein</keyword>
<keyword evidence="6" id="KW-0934">Plastid</keyword>
<protein>
    <recommendedName>
        <fullName evidence="4">Small ribosomal subunit protein uS8c</fullName>
    </recommendedName>
</protein>
<evidence type="ECO:0000256" key="4">
    <source>
        <dbReference type="HAMAP-Rule" id="MF_01302"/>
    </source>
</evidence>
<dbReference type="Pfam" id="PF00410">
    <property type="entry name" value="Ribosomal_S8"/>
    <property type="match status" value="1"/>
</dbReference>
<evidence type="ECO:0000313" key="6">
    <source>
        <dbReference type="EMBL" id="AHY04334.1"/>
    </source>
</evidence>
<name>A0A075DW77_9EUKA</name>
<accession>A0A075DW77</accession>
<dbReference type="NCBIfam" id="NF001109">
    <property type="entry name" value="PRK00136.1"/>
    <property type="match status" value="1"/>
</dbReference>
<dbReference type="InterPro" id="IPR047863">
    <property type="entry name" value="Ribosomal_uS8_CS"/>
</dbReference>
<dbReference type="PANTHER" id="PTHR11758">
    <property type="entry name" value="40S RIBOSOMAL PROTEIN S15A"/>
    <property type="match status" value="1"/>
</dbReference>
<dbReference type="PROSITE" id="PS00053">
    <property type="entry name" value="RIBOSOMAL_S8"/>
    <property type="match status" value="1"/>
</dbReference>
<dbReference type="Gene3D" id="3.30.1490.10">
    <property type="match status" value="1"/>
</dbReference>
<evidence type="ECO:0000256" key="5">
    <source>
        <dbReference type="RuleBase" id="RU003660"/>
    </source>
</evidence>
<keyword evidence="4" id="KW-0699">rRNA-binding</keyword>
<dbReference type="FunFam" id="3.30.1490.10:FF:000001">
    <property type="entry name" value="30S ribosomal protein S8"/>
    <property type="match status" value="1"/>
</dbReference>
<dbReference type="InterPro" id="IPR000630">
    <property type="entry name" value="Ribosomal_uS8"/>
</dbReference>
<comment type="subunit">
    <text evidence="4">Part of the 30S ribosomal subunit.</text>
</comment>
<keyword evidence="3 4" id="KW-0687">Ribonucleoprotein</keyword>
<evidence type="ECO:0000256" key="1">
    <source>
        <dbReference type="ARBA" id="ARBA00006471"/>
    </source>
</evidence>
<organism evidence="6">
    <name type="scientific">Chrysochromulina tobinii</name>
    <dbReference type="NCBI Taxonomy" id="1460289"/>
    <lineage>
        <taxon>Eukaryota</taxon>
        <taxon>Haptista</taxon>
        <taxon>Haptophyta</taxon>
        <taxon>Prymnesiophyceae</taxon>
        <taxon>Prymnesiales</taxon>
        <taxon>Chrysochromulinaceae</taxon>
        <taxon>Chrysochromulina</taxon>
    </lineage>
</organism>
<comment type="function">
    <text evidence="4">One of the primary rRNA binding proteins, it binds directly to 16S rRNA central domain where it helps coordinate assembly of the platform of the 30S subunit.</text>
</comment>
<dbReference type="GO" id="GO:0003735">
    <property type="term" value="F:structural constituent of ribosome"/>
    <property type="evidence" value="ECO:0007669"/>
    <property type="project" value="InterPro"/>
</dbReference>
<dbReference type="SUPFAM" id="SSF56047">
    <property type="entry name" value="Ribosomal protein S8"/>
    <property type="match status" value="1"/>
</dbReference>
<dbReference type="GO" id="GO:0009507">
    <property type="term" value="C:chloroplast"/>
    <property type="evidence" value="ECO:0007669"/>
    <property type="project" value="UniProtKB-SubCell"/>
</dbReference>
<dbReference type="AlphaFoldDB" id="A0A075DW77"/>
<dbReference type="Gene3D" id="3.30.1370.30">
    <property type="match status" value="1"/>
</dbReference>
<dbReference type="GO" id="GO:0006412">
    <property type="term" value="P:translation"/>
    <property type="evidence" value="ECO:0007669"/>
    <property type="project" value="UniProtKB-UniRule"/>
</dbReference>
<dbReference type="InterPro" id="IPR035987">
    <property type="entry name" value="Ribosomal_uS8_sf"/>
</dbReference>
<evidence type="ECO:0000256" key="2">
    <source>
        <dbReference type="ARBA" id="ARBA00022980"/>
    </source>
</evidence>
<evidence type="ECO:0000256" key="3">
    <source>
        <dbReference type="ARBA" id="ARBA00023274"/>
    </source>
</evidence>
<comment type="similarity">
    <text evidence="1 4 5">Belongs to the universal ribosomal protein uS8 family.</text>
</comment>
<proteinExistence type="inferred from homology"/>
<dbReference type="GO" id="GO:1990904">
    <property type="term" value="C:ribonucleoprotein complex"/>
    <property type="evidence" value="ECO:0007669"/>
    <property type="project" value="UniProtKB-KW"/>
</dbReference>
<dbReference type="GO" id="GO:0005840">
    <property type="term" value="C:ribosome"/>
    <property type="evidence" value="ECO:0007669"/>
    <property type="project" value="UniProtKB-KW"/>
</dbReference>
<geneLocation type="chloroplast" evidence="6"/>
<gene>
    <name evidence="4 6" type="primary">rps8</name>
    <name evidence="6" type="ORF">ChtoCp_00044</name>
</gene>
<keyword evidence="6" id="KW-0150">Chloroplast</keyword>
<reference evidence="6" key="2">
    <citation type="submission" date="2016-02" db="EMBL/GenBank/DDBJ databases">
        <authorList>
            <person name="Wen L."/>
            <person name="He K."/>
            <person name="Yang H."/>
        </authorList>
    </citation>
    <scope>NUCLEOTIDE SEQUENCE</scope>
    <source>
        <strain evidence="6">CCMP291</strain>
    </source>
</reference>
<keyword evidence="4" id="KW-0694">RNA-binding</keyword>
<sequence>MATDTIADMLTRIRNANLAKHQIVQIPATKKTKNIAQLLLSEGLIDSFEELKSGLNRSLLLSLKYQGKERKPCIEKIQCISKPGSRVYSHATKIPRILGGFGLAIVSTSRGLMTDHQARKEGVGGELLCYIW</sequence>